<dbReference type="PANTHER" id="PTHR42682">
    <property type="entry name" value="HYDROGENASE-4 COMPONENT F"/>
    <property type="match status" value="1"/>
</dbReference>
<comment type="subcellular location">
    <subcellularLocation>
        <location evidence="1">Cell membrane</location>
        <topology evidence="1">Multi-pass membrane protein</topology>
    </subcellularLocation>
    <subcellularLocation>
        <location evidence="7">Membrane</location>
        <topology evidence="7">Multi-pass membrane protein</topology>
    </subcellularLocation>
</comment>
<evidence type="ECO:0000256" key="8">
    <source>
        <dbReference type="SAM" id="Phobius"/>
    </source>
</evidence>
<accession>A0A2N6T044</accession>
<comment type="caution">
    <text evidence="10">The sequence shown here is derived from an EMBL/GenBank/DDBJ whole genome shotgun (WGS) entry which is preliminary data.</text>
</comment>
<feature type="transmembrane region" description="Helical" evidence="8">
    <location>
        <begin position="75"/>
        <end position="94"/>
    </location>
</feature>
<feature type="transmembrane region" description="Helical" evidence="8">
    <location>
        <begin position="401"/>
        <end position="421"/>
    </location>
</feature>
<feature type="transmembrane region" description="Helical" evidence="8">
    <location>
        <begin position="293"/>
        <end position="311"/>
    </location>
</feature>
<name>A0A2N6T044_9CORY</name>
<keyword evidence="6 8" id="KW-0472">Membrane</keyword>
<dbReference type="RefSeq" id="WP_102212374.1">
    <property type="nucleotide sequence ID" value="NZ_PNHF01000007.1"/>
</dbReference>
<evidence type="ECO:0000256" key="7">
    <source>
        <dbReference type="RuleBase" id="RU000320"/>
    </source>
</evidence>
<dbReference type="GO" id="GO:0016829">
    <property type="term" value="F:lyase activity"/>
    <property type="evidence" value="ECO:0007669"/>
    <property type="project" value="UniProtKB-KW"/>
</dbReference>
<feature type="transmembrane region" description="Helical" evidence="8">
    <location>
        <begin position="433"/>
        <end position="453"/>
    </location>
</feature>
<organism evidence="10 11">
    <name type="scientific">Corynebacterium xerosis</name>
    <dbReference type="NCBI Taxonomy" id="1725"/>
    <lineage>
        <taxon>Bacteria</taxon>
        <taxon>Bacillati</taxon>
        <taxon>Actinomycetota</taxon>
        <taxon>Actinomycetes</taxon>
        <taxon>Mycobacteriales</taxon>
        <taxon>Corynebacteriaceae</taxon>
        <taxon>Corynebacterium</taxon>
    </lineage>
</organism>
<dbReference type="Pfam" id="PF00361">
    <property type="entry name" value="Proton_antipo_M"/>
    <property type="match status" value="1"/>
</dbReference>
<evidence type="ECO:0000256" key="2">
    <source>
        <dbReference type="ARBA" id="ARBA00022475"/>
    </source>
</evidence>
<keyword evidence="10" id="KW-0456">Lyase</keyword>
<feature type="transmembrane region" description="Helical" evidence="8">
    <location>
        <begin position="317"/>
        <end position="336"/>
    </location>
</feature>
<dbReference type="PRINTS" id="PR01434">
    <property type="entry name" value="NADHDHGNASE5"/>
</dbReference>
<reference evidence="10 11" key="1">
    <citation type="submission" date="2017-09" db="EMBL/GenBank/DDBJ databases">
        <title>Bacterial strain isolated from the female urinary microbiota.</title>
        <authorList>
            <person name="Thomas-White K."/>
            <person name="Kumar N."/>
            <person name="Forster S."/>
            <person name="Putonti C."/>
            <person name="Lawley T."/>
            <person name="Wolfe A.J."/>
        </authorList>
    </citation>
    <scope>NUCLEOTIDE SEQUENCE [LARGE SCALE GENOMIC DNA]</scope>
    <source>
        <strain evidence="10 11">UMB0908</strain>
    </source>
</reference>
<feature type="transmembrane region" description="Helical" evidence="8">
    <location>
        <begin position="106"/>
        <end position="125"/>
    </location>
</feature>
<evidence type="ECO:0000313" key="11">
    <source>
        <dbReference type="Proteomes" id="UP000235363"/>
    </source>
</evidence>
<evidence type="ECO:0000256" key="4">
    <source>
        <dbReference type="ARBA" id="ARBA00022989"/>
    </source>
</evidence>
<feature type="transmembrane region" description="Helical" evidence="8">
    <location>
        <begin position="473"/>
        <end position="491"/>
    </location>
</feature>
<evidence type="ECO:0000256" key="5">
    <source>
        <dbReference type="ARBA" id="ARBA00023002"/>
    </source>
</evidence>
<keyword evidence="2" id="KW-1003">Cell membrane</keyword>
<keyword evidence="5" id="KW-0560">Oxidoreductase</keyword>
<feature type="transmembrane region" description="Helical" evidence="8">
    <location>
        <begin position="202"/>
        <end position="222"/>
    </location>
</feature>
<dbReference type="InterPro" id="IPR052175">
    <property type="entry name" value="ComplexI-like_HydComp"/>
</dbReference>
<sequence length="597" mass="61575">MISWAAMYAPPLAVLFGLLFSGLTTARAQPRLRAGLAALAPLTTLPALVPAAWPPEQGAHVEWLLLGTRLNMDGLARPLVVVASILYFTALAAIGWRRKADGDRRAVLAGFLLAAYLGNVTVYVAADTATFYLAFAVMSFAAFGAIIHDLSKKARFASKVYIVMSVVSEVSVLSAMLMITAASGPLIADAPAAVAGHPLSGLIIALLILGFGVKAGTVPLHVWLPLAHPAAPPAASAVLSGAMVKAGVLGWLRFLPLGEGPDRTWGMVLLALALIGAFAAVVVGAVQKDPKVVLAYSTISQLGFMGAVIAVGMLEPALAAACAWATVVYAVHHGIAKGALFLGVQMWRELRRGPWKWPVAAGMAVSAAAVAGAPFTSGALGKYVSKKAVEDLGVDWLPLDSLLPLIATGSTILLIRVAMLLHREDAAQEPGGVPVTAAWMALTPLGVAVPWLIGRHWVPLDPPSPEPAVLWDSVWPIGLGVLIAVSLWWAVTRGGWFGEGLDSALTDPVFPPGDVLGPELAATRSVARTVRRGDDRIRAAGGAIGDAVSAGVHSGARAVVRAVGSADARLAVAAVSGLVLLILVAVLMAIVVVTGGS</sequence>
<keyword evidence="4 8" id="KW-1133">Transmembrane helix</keyword>
<evidence type="ECO:0000256" key="6">
    <source>
        <dbReference type="ARBA" id="ARBA00023136"/>
    </source>
</evidence>
<dbReference type="EMBL" id="PNHF01000007">
    <property type="protein sequence ID" value="PMC62708.1"/>
    <property type="molecule type" value="Genomic_DNA"/>
</dbReference>
<proteinExistence type="predicted"/>
<dbReference type="Proteomes" id="UP000235363">
    <property type="component" value="Unassembled WGS sequence"/>
</dbReference>
<evidence type="ECO:0000259" key="9">
    <source>
        <dbReference type="Pfam" id="PF00361"/>
    </source>
</evidence>
<feature type="domain" description="NADH:quinone oxidoreductase/Mrp antiporter transmembrane" evidence="9">
    <location>
        <begin position="125"/>
        <end position="384"/>
    </location>
</feature>
<evidence type="ECO:0000256" key="1">
    <source>
        <dbReference type="ARBA" id="ARBA00004651"/>
    </source>
</evidence>
<keyword evidence="3 7" id="KW-0812">Transmembrane</keyword>
<dbReference type="PANTHER" id="PTHR42682:SF4">
    <property type="entry name" value="NADH-UBIQUINONE_PLASTOQUINONE"/>
    <property type="match status" value="1"/>
</dbReference>
<evidence type="ECO:0000313" key="10">
    <source>
        <dbReference type="EMBL" id="PMC62708.1"/>
    </source>
</evidence>
<feature type="transmembrane region" description="Helical" evidence="8">
    <location>
        <begin position="234"/>
        <end position="252"/>
    </location>
</feature>
<feature type="transmembrane region" description="Helical" evidence="8">
    <location>
        <begin position="357"/>
        <end position="381"/>
    </location>
</feature>
<dbReference type="InterPro" id="IPR001750">
    <property type="entry name" value="ND/Mrp_TM"/>
</dbReference>
<dbReference type="AlphaFoldDB" id="A0A2N6T044"/>
<dbReference type="GO" id="GO:0005886">
    <property type="term" value="C:plasma membrane"/>
    <property type="evidence" value="ECO:0007669"/>
    <property type="project" value="UniProtKB-SubCell"/>
</dbReference>
<evidence type="ECO:0000256" key="3">
    <source>
        <dbReference type="ARBA" id="ARBA00022692"/>
    </source>
</evidence>
<feature type="transmembrane region" description="Helical" evidence="8">
    <location>
        <begin position="570"/>
        <end position="593"/>
    </location>
</feature>
<gene>
    <name evidence="10" type="ORF">CJ204_04240</name>
</gene>
<dbReference type="GO" id="GO:0016491">
    <property type="term" value="F:oxidoreductase activity"/>
    <property type="evidence" value="ECO:0007669"/>
    <property type="project" value="UniProtKB-KW"/>
</dbReference>
<feature type="transmembrane region" description="Helical" evidence="8">
    <location>
        <begin position="264"/>
        <end position="286"/>
    </location>
</feature>
<feature type="transmembrane region" description="Helical" evidence="8">
    <location>
        <begin position="160"/>
        <end position="182"/>
    </location>
</feature>
<feature type="transmembrane region" description="Helical" evidence="8">
    <location>
        <begin position="131"/>
        <end position="148"/>
    </location>
</feature>
<protein>
    <submittedName>
        <fullName evidence="10">Formate hydrogenlyase</fullName>
    </submittedName>
</protein>